<feature type="region of interest" description="Disordered" evidence="1">
    <location>
        <begin position="65"/>
        <end position="97"/>
    </location>
</feature>
<reference evidence="3" key="1">
    <citation type="journal article" date="2019" name="Int. J. Syst. Evol. Microbiol.">
        <title>The Global Catalogue of Microorganisms (GCM) 10K type strain sequencing project: providing services to taxonomists for standard genome sequencing and annotation.</title>
        <authorList>
            <consortium name="The Broad Institute Genomics Platform"/>
            <consortium name="The Broad Institute Genome Sequencing Center for Infectious Disease"/>
            <person name="Wu L."/>
            <person name="Ma J."/>
        </authorList>
    </citation>
    <scope>NUCLEOTIDE SEQUENCE [LARGE SCALE GENOMIC DNA]</scope>
    <source>
        <strain evidence="3">CGMCC 4.7178</strain>
    </source>
</reference>
<evidence type="ECO:0000313" key="3">
    <source>
        <dbReference type="Proteomes" id="UP000631535"/>
    </source>
</evidence>
<keyword evidence="3" id="KW-1185">Reference proteome</keyword>
<dbReference type="EMBL" id="BMMP01000004">
    <property type="protein sequence ID" value="GGO46378.1"/>
    <property type="molecule type" value="Genomic_DNA"/>
</dbReference>
<comment type="caution">
    <text evidence="2">The sequence shown here is derived from an EMBL/GenBank/DDBJ whole genome shotgun (WGS) entry which is preliminary data.</text>
</comment>
<feature type="compositionally biased region" description="Basic and acidic residues" evidence="1">
    <location>
        <begin position="88"/>
        <end position="97"/>
    </location>
</feature>
<accession>A0ABQ2M396</accession>
<organism evidence="2 3">
    <name type="scientific">Streptomyces daqingensis</name>
    <dbReference type="NCBI Taxonomy" id="1472640"/>
    <lineage>
        <taxon>Bacteria</taxon>
        <taxon>Bacillati</taxon>
        <taxon>Actinomycetota</taxon>
        <taxon>Actinomycetes</taxon>
        <taxon>Kitasatosporales</taxon>
        <taxon>Streptomycetaceae</taxon>
        <taxon>Streptomyces</taxon>
    </lineage>
</organism>
<dbReference type="Proteomes" id="UP000631535">
    <property type="component" value="Unassembled WGS sequence"/>
</dbReference>
<protein>
    <submittedName>
        <fullName evidence="2">Uncharacterized protein</fullName>
    </submittedName>
</protein>
<sequence>MGVAEPQHRAGYGSALLEEVPDGEFEHPAQPLEGVHARVRLVPLDLGEVSLGEAGLFGYVFEREVEGPPAPSQSGPDSGAGSGLVIRHGREPNKTLP</sequence>
<name>A0ABQ2M396_9ACTN</name>
<gene>
    <name evidence="2" type="ORF">GCM10012287_16540</name>
</gene>
<proteinExistence type="predicted"/>
<evidence type="ECO:0000313" key="2">
    <source>
        <dbReference type="EMBL" id="GGO46378.1"/>
    </source>
</evidence>
<evidence type="ECO:0000256" key="1">
    <source>
        <dbReference type="SAM" id="MobiDB-lite"/>
    </source>
</evidence>